<dbReference type="PANTHER" id="PTHR46289:SF19">
    <property type="entry name" value="ZINC FINGER MYM-TYPE CONTAINING 1"/>
    <property type="match status" value="1"/>
</dbReference>
<evidence type="ECO:0000313" key="3">
    <source>
        <dbReference type="Proteomes" id="UP001142489"/>
    </source>
</evidence>
<proteinExistence type="predicted"/>
<dbReference type="AlphaFoldDB" id="A0A9Q0XL76"/>
<dbReference type="PANTHER" id="PTHR46289">
    <property type="entry name" value="52 KDA REPRESSOR OF THE INHIBITOR OF THE PROTEIN KINASE-LIKE PROTEIN-RELATED"/>
    <property type="match status" value="1"/>
</dbReference>
<feature type="non-terminal residue" evidence="2">
    <location>
        <position position="1"/>
    </location>
</feature>
<organism evidence="2 3">
    <name type="scientific">Phrynocephalus forsythii</name>
    <dbReference type="NCBI Taxonomy" id="171643"/>
    <lineage>
        <taxon>Eukaryota</taxon>
        <taxon>Metazoa</taxon>
        <taxon>Chordata</taxon>
        <taxon>Craniata</taxon>
        <taxon>Vertebrata</taxon>
        <taxon>Euteleostomi</taxon>
        <taxon>Lepidosauria</taxon>
        <taxon>Squamata</taxon>
        <taxon>Bifurcata</taxon>
        <taxon>Unidentata</taxon>
        <taxon>Episquamata</taxon>
        <taxon>Toxicofera</taxon>
        <taxon>Iguania</taxon>
        <taxon>Acrodonta</taxon>
        <taxon>Agamidae</taxon>
        <taxon>Agaminae</taxon>
        <taxon>Phrynocephalus</taxon>
    </lineage>
</organism>
<dbReference type="Proteomes" id="UP001142489">
    <property type="component" value="Unassembled WGS sequence"/>
</dbReference>
<keyword evidence="3" id="KW-1185">Reference proteome</keyword>
<dbReference type="InterPro" id="IPR008906">
    <property type="entry name" value="HATC_C_dom"/>
</dbReference>
<dbReference type="GO" id="GO:0046983">
    <property type="term" value="F:protein dimerization activity"/>
    <property type="evidence" value="ECO:0007669"/>
    <property type="project" value="InterPro"/>
</dbReference>
<gene>
    <name evidence="2" type="ORF">JRQ81_003015</name>
</gene>
<feature type="domain" description="HAT C-terminal dimerisation" evidence="1">
    <location>
        <begin position="177"/>
        <end position="232"/>
    </location>
</feature>
<sequence length="252" mass="28823">MNHTHIKQQVNLLLKLRVLLKALVSSSLWYPLLYGTTCFFEINLTSKLLQNKETDLSSATSQLQVTKNYLVGCRCDDGFEQVLIDASMIAKELEILPNFETEKFRQRRKKKQFGINKKCSEYVRKACKTLEWSLTHNENNDIDAEDLCCELQAVARRLPESMPPQKVLLFILQHKIQNSVPNVFVSLRILLTLPVSVASECSFSKLKLIKTHIRSTMLQNRLADLATISIEHAEASTLDLKELLTKFAKEKA</sequence>
<evidence type="ECO:0000259" key="1">
    <source>
        <dbReference type="Pfam" id="PF05699"/>
    </source>
</evidence>
<comment type="caution">
    <text evidence="2">The sequence shown here is derived from an EMBL/GenBank/DDBJ whole genome shotgun (WGS) entry which is preliminary data.</text>
</comment>
<dbReference type="EMBL" id="JAPFRF010000011">
    <property type="protein sequence ID" value="KAJ7316853.1"/>
    <property type="molecule type" value="Genomic_DNA"/>
</dbReference>
<accession>A0A9Q0XL76</accession>
<dbReference type="OrthoDB" id="9950531at2759"/>
<evidence type="ECO:0000313" key="2">
    <source>
        <dbReference type="EMBL" id="KAJ7316853.1"/>
    </source>
</evidence>
<protein>
    <recommendedName>
        <fullName evidence="1">HAT C-terminal dimerisation domain-containing protein</fullName>
    </recommendedName>
</protein>
<name>A0A9Q0XL76_9SAUR</name>
<dbReference type="Pfam" id="PF05699">
    <property type="entry name" value="Dimer_Tnp_hAT"/>
    <property type="match status" value="1"/>
</dbReference>
<reference evidence="2" key="1">
    <citation type="journal article" date="2023" name="DNA Res.">
        <title>Chromosome-level genome assembly of Phrynocephalus forsythii using third-generation DNA sequencing and Hi-C analysis.</title>
        <authorList>
            <person name="Qi Y."/>
            <person name="Zhao W."/>
            <person name="Zhao Y."/>
            <person name="Niu C."/>
            <person name="Cao S."/>
            <person name="Zhang Y."/>
        </authorList>
    </citation>
    <scope>NUCLEOTIDE SEQUENCE</scope>
    <source>
        <tissue evidence="2">Muscle</tissue>
    </source>
</reference>
<dbReference type="InterPro" id="IPR052958">
    <property type="entry name" value="IFN-induced_PKR_regulator"/>
</dbReference>